<feature type="domain" description="DUF512" evidence="6">
    <location>
        <begin position="259"/>
        <end position="367"/>
    </location>
</feature>
<proteinExistence type="predicted"/>
<dbReference type="Proteomes" id="UP000182278">
    <property type="component" value="Unassembled WGS sequence"/>
</dbReference>
<keyword evidence="1" id="KW-0949">S-adenosyl-L-methionine</keyword>
<keyword evidence="3" id="KW-0408">Iron</keyword>
<dbReference type="Gene3D" id="3.20.20.70">
    <property type="entry name" value="Aldolase class I"/>
    <property type="match status" value="1"/>
</dbReference>
<protein>
    <recommendedName>
        <fullName evidence="9">Radical SAM core domain-containing protein</fullName>
    </recommendedName>
</protein>
<dbReference type="PANTHER" id="PTHR11228">
    <property type="entry name" value="RADICAL SAM DOMAIN PROTEIN"/>
    <property type="match status" value="1"/>
</dbReference>
<name>A0A1J4SH19_9BACT</name>
<dbReference type="GO" id="GO:0051536">
    <property type="term" value="F:iron-sulfur cluster binding"/>
    <property type="evidence" value="ECO:0007669"/>
    <property type="project" value="UniProtKB-KW"/>
</dbReference>
<dbReference type="Pfam" id="PF04459">
    <property type="entry name" value="DUF512"/>
    <property type="match status" value="1"/>
</dbReference>
<keyword evidence="4" id="KW-0411">Iron-sulfur</keyword>
<reference evidence="7 8" key="1">
    <citation type="journal article" date="2016" name="Environ. Microbiol.">
        <title>Genomic resolution of a cold subsurface aquifer community provides metabolic insights for novel microbes adapted to high CO concentrations.</title>
        <authorList>
            <person name="Probst A.J."/>
            <person name="Castelle C.J."/>
            <person name="Singh A."/>
            <person name="Brown C.T."/>
            <person name="Anantharaman K."/>
            <person name="Sharon I."/>
            <person name="Hug L.A."/>
            <person name="Burstein D."/>
            <person name="Emerson J.B."/>
            <person name="Thomas B.C."/>
            <person name="Banfield J.F."/>
        </authorList>
    </citation>
    <scope>NUCLEOTIDE SEQUENCE [LARGE SCALE GENOMIC DNA]</scope>
    <source>
        <strain evidence="7">CG1_02_38_46</strain>
    </source>
</reference>
<gene>
    <name evidence="7" type="ORF">AUJ66_01930</name>
</gene>
<feature type="domain" description="Radical SAM core" evidence="5">
    <location>
        <begin position="13"/>
        <end position="184"/>
    </location>
</feature>
<dbReference type="GO" id="GO:0046872">
    <property type="term" value="F:metal ion binding"/>
    <property type="evidence" value="ECO:0007669"/>
    <property type="project" value="UniProtKB-KW"/>
</dbReference>
<evidence type="ECO:0000256" key="2">
    <source>
        <dbReference type="ARBA" id="ARBA00022723"/>
    </source>
</evidence>
<dbReference type="CDD" id="cd01335">
    <property type="entry name" value="Radical_SAM"/>
    <property type="match status" value="1"/>
</dbReference>
<evidence type="ECO:0000256" key="1">
    <source>
        <dbReference type="ARBA" id="ARBA00022691"/>
    </source>
</evidence>
<keyword evidence="2" id="KW-0479">Metal-binding</keyword>
<dbReference type="InterPro" id="IPR007197">
    <property type="entry name" value="rSAM"/>
</dbReference>
<dbReference type="Pfam" id="PF04055">
    <property type="entry name" value="Radical_SAM"/>
    <property type="match status" value="1"/>
</dbReference>
<dbReference type="InterPro" id="IPR013785">
    <property type="entry name" value="Aldolase_TIM"/>
</dbReference>
<evidence type="ECO:0000259" key="5">
    <source>
        <dbReference type="Pfam" id="PF04055"/>
    </source>
</evidence>
<evidence type="ECO:0000313" key="8">
    <source>
        <dbReference type="Proteomes" id="UP000182278"/>
    </source>
</evidence>
<accession>A0A1J4SH19</accession>
<evidence type="ECO:0000256" key="3">
    <source>
        <dbReference type="ARBA" id="ARBA00023004"/>
    </source>
</evidence>
<sequence>MKEYLVSKAKQTMPISARCNLRCVFCSNYSNPFPITRDVFRDLEDIKANIPLLQPFNGTINISENIPGRIAEGEALLHPKLFEILNLIRKRFRYTETIEFSTNGTTLTEEMIKKLYAYMPIRIRTISMNSSSINYWQEISVGMRKQGEIAIKAVELLGKYSIPFDGSIVAVPKITGWEGIEETIKYYVKNNVREIIIWHPGYSKLIDPRIKEKIECSFEELSKFATKMRKVYKKPINLFPDLLMPCSVNIQKIMDFMQDMGKAKVLWLVSEAAKEMLGLEIERYSPYVWNEHFVMPVKNLTYGGNIIVSGLLTVDDFIRAGKEFLKTKSDIDLVLVPKEPLDTAGQDLLYTPYYKIEEELGCQVKVV</sequence>
<dbReference type="InterPro" id="IPR007549">
    <property type="entry name" value="DUF512"/>
</dbReference>
<organism evidence="7 8">
    <name type="scientific">Candidatus Desantisbacteria bacterium CG1_02_38_46</name>
    <dbReference type="NCBI Taxonomy" id="1817893"/>
    <lineage>
        <taxon>Bacteria</taxon>
        <taxon>Candidatus Desantisiibacteriota</taxon>
    </lineage>
</organism>
<dbReference type="AlphaFoldDB" id="A0A1J4SH19"/>
<evidence type="ECO:0008006" key="9">
    <source>
        <dbReference type="Google" id="ProtNLM"/>
    </source>
</evidence>
<dbReference type="SFLD" id="SFLDS00029">
    <property type="entry name" value="Radical_SAM"/>
    <property type="match status" value="1"/>
</dbReference>
<evidence type="ECO:0000313" key="7">
    <source>
        <dbReference type="EMBL" id="OIN97954.1"/>
    </source>
</evidence>
<comment type="caution">
    <text evidence="7">The sequence shown here is derived from an EMBL/GenBank/DDBJ whole genome shotgun (WGS) entry which is preliminary data.</text>
</comment>
<dbReference type="EMBL" id="MNUO01000030">
    <property type="protein sequence ID" value="OIN97954.1"/>
    <property type="molecule type" value="Genomic_DNA"/>
</dbReference>
<evidence type="ECO:0000259" key="6">
    <source>
        <dbReference type="Pfam" id="PF04459"/>
    </source>
</evidence>
<dbReference type="InterPro" id="IPR058240">
    <property type="entry name" value="rSAM_sf"/>
</dbReference>
<dbReference type="SUPFAM" id="SSF102114">
    <property type="entry name" value="Radical SAM enzymes"/>
    <property type="match status" value="1"/>
</dbReference>
<dbReference type="PANTHER" id="PTHR11228:SF7">
    <property type="entry name" value="PQQA PEPTIDE CYCLASE"/>
    <property type="match status" value="1"/>
</dbReference>
<evidence type="ECO:0000256" key="4">
    <source>
        <dbReference type="ARBA" id="ARBA00023014"/>
    </source>
</evidence>
<dbReference type="GO" id="GO:0003824">
    <property type="term" value="F:catalytic activity"/>
    <property type="evidence" value="ECO:0007669"/>
    <property type="project" value="InterPro"/>
</dbReference>
<dbReference type="STRING" id="1817893.AUJ66_01930"/>
<dbReference type="InterPro" id="IPR050377">
    <property type="entry name" value="Radical_SAM_PqqE_MftC-like"/>
</dbReference>